<dbReference type="GO" id="GO:0005778">
    <property type="term" value="C:peroxisomal membrane"/>
    <property type="evidence" value="ECO:0000318"/>
    <property type="project" value="GO_Central"/>
</dbReference>
<evidence type="ECO:0000256" key="2">
    <source>
        <dbReference type="ARBA" id="ARBA00022448"/>
    </source>
</evidence>
<evidence type="ECO:0000256" key="8">
    <source>
        <dbReference type="ARBA" id="ARBA00046271"/>
    </source>
</evidence>
<keyword evidence="3" id="KW-0653">Protein transport</keyword>
<keyword evidence="2" id="KW-0813">Transport</keyword>
<comment type="similarity">
    <text evidence="1">Belongs to the peroxin-13 family.</text>
</comment>
<gene>
    <name evidence="10" type="ORF">GSPATT00015918001</name>
</gene>
<accession>A0DDE2</accession>
<evidence type="ECO:0000256" key="5">
    <source>
        <dbReference type="ARBA" id="ARBA00023136"/>
    </source>
</evidence>
<dbReference type="eggNOG" id="ENOG502RT2I">
    <property type="taxonomic scope" value="Eukaryota"/>
</dbReference>
<evidence type="ECO:0000256" key="7">
    <source>
        <dbReference type="ARBA" id="ARBA00029693"/>
    </source>
</evidence>
<dbReference type="Proteomes" id="UP000000600">
    <property type="component" value="Unassembled WGS sequence"/>
</dbReference>
<dbReference type="OMA" id="ARMIEMN"/>
<sequence length="283" mass="30672">MPPKPWESQQRVQKATAITQELQQNQTINKSPDLQIQDTGIGEMTQEQAAQVSALAANSGTNNQTSYQIKKISISSLNNNLNSTTGLGYGGLNSYGGGYGGMGYGGMGGYGGYGGYSSGYGGGMGMGMGMGYGMGGYGMNRFGMGMGAGMQQGSKMMQALEYLDSVGFVVNSLCEIARMIEMNTQGLYNLGISGLALLGRLYTGNKWLWHVIINFIKKIYYQIKTFLLFENQTSNQINQKYKKLLIFGIIVSALLLSTLIYPKMVSNNSSNPILDQVFNQQKI</sequence>
<evidence type="ECO:0000256" key="3">
    <source>
        <dbReference type="ARBA" id="ARBA00022927"/>
    </source>
</evidence>
<organism evidence="10 11">
    <name type="scientific">Paramecium tetraurelia</name>
    <dbReference type="NCBI Taxonomy" id="5888"/>
    <lineage>
        <taxon>Eukaryota</taxon>
        <taxon>Sar</taxon>
        <taxon>Alveolata</taxon>
        <taxon>Ciliophora</taxon>
        <taxon>Intramacronucleata</taxon>
        <taxon>Oligohymenophorea</taxon>
        <taxon>Peniculida</taxon>
        <taxon>Parameciidae</taxon>
        <taxon>Paramecium</taxon>
    </lineage>
</organism>
<evidence type="ECO:0000256" key="6">
    <source>
        <dbReference type="ARBA" id="ARBA00023140"/>
    </source>
</evidence>
<dbReference type="KEGG" id="ptm:GSPATT00015918001"/>
<evidence type="ECO:0000256" key="1">
    <source>
        <dbReference type="ARBA" id="ARBA00006033"/>
    </source>
</evidence>
<dbReference type="PANTHER" id="PTHR19332">
    <property type="entry name" value="PEROXISOMAL MEMBRANE PROTEIN PEX13"/>
    <property type="match status" value="1"/>
</dbReference>
<evidence type="ECO:0000256" key="9">
    <source>
        <dbReference type="SAM" id="Phobius"/>
    </source>
</evidence>
<dbReference type="InParanoid" id="A0DDE2"/>
<dbReference type="GO" id="GO:0016560">
    <property type="term" value="P:protein import into peroxisome matrix, docking"/>
    <property type="evidence" value="ECO:0000318"/>
    <property type="project" value="GO_Central"/>
</dbReference>
<feature type="transmembrane region" description="Helical" evidence="9">
    <location>
        <begin position="244"/>
        <end position="262"/>
    </location>
</feature>
<evidence type="ECO:0000256" key="4">
    <source>
        <dbReference type="ARBA" id="ARBA00023010"/>
    </source>
</evidence>
<reference evidence="10 11" key="1">
    <citation type="journal article" date="2006" name="Nature">
        <title>Global trends of whole-genome duplications revealed by the ciliate Paramecium tetraurelia.</title>
        <authorList>
            <consortium name="Genoscope"/>
            <person name="Aury J.-M."/>
            <person name="Jaillon O."/>
            <person name="Duret L."/>
            <person name="Noel B."/>
            <person name="Jubin C."/>
            <person name="Porcel B.M."/>
            <person name="Segurens B."/>
            <person name="Daubin V."/>
            <person name="Anthouard V."/>
            <person name="Aiach N."/>
            <person name="Arnaiz O."/>
            <person name="Billaut A."/>
            <person name="Beisson J."/>
            <person name="Blanc I."/>
            <person name="Bouhouche K."/>
            <person name="Camara F."/>
            <person name="Duharcourt S."/>
            <person name="Guigo R."/>
            <person name="Gogendeau D."/>
            <person name="Katinka M."/>
            <person name="Keller A.-M."/>
            <person name="Kissmehl R."/>
            <person name="Klotz C."/>
            <person name="Koll F."/>
            <person name="Le Moue A."/>
            <person name="Lepere C."/>
            <person name="Malinsky S."/>
            <person name="Nowacki M."/>
            <person name="Nowak J.K."/>
            <person name="Plattner H."/>
            <person name="Poulain J."/>
            <person name="Ruiz F."/>
            <person name="Serrano V."/>
            <person name="Zagulski M."/>
            <person name="Dessen P."/>
            <person name="Betermier M."/>
            <person name="Weissenbach J."/>
            <person name="Scarpelli C."/>
            <person name="Schachter V."/>
            <person name="Sperling L."/>
            <person name="Meyer E."/>
            <person name="Cohen J."/>
            <person name="Wincker P."/>
        </authorList>
    </citation>
    <scope>NUCLEOTIDE SEQUENCE [LARGE SCALE GENOMIC DNA]</scope>
    <source>
        <strain evidence="10 11">Stock d4-2</strain>
    </source>
</reference>
<dbReference type="OrthoDB" id="310457at2759"/>
<dbReference type="GO" id="GO:1990429">
    <property type="term" value="C:peroxisomal importomer complex"/>
    <property type="evidence" value="ECO:0000318"/>
    <property type="project" value="GO_Central"/>
</dbReference>
<proteinExistence type="inferred from homology"/>
<dbReference type="PANTHER" id="PTHR19332:SF1">
    <property type="entry name" value="PEROXISOMAL MEMBRANE PROTEIN PEX13"/>
    <property type="match status" value="1"/>
</dbReference>
<dbReference type="RefSeq" id="XP_001448456.1">
    <property type="nucleotide sequence ID" value="XM_001448419.1"/>
</dbReference>
<dbReference type="EMBL" id="CT868385">
    <property type="protein sequence ID" value="CAK81059.1"/>
    <property type="molecule type" value="Genomic_DNA"/>
</dbReference>
<keyword evidence="5 9" id="KW-0472">Membrane</keyword>
<dbReference type="InterPro" id="IPR035463">
    <property type="entry name" value="Pex13"/>
</dbReference>
<keyword evidence="11" id="KW-1185">Reference proteome</keyword>
<keyword evidence="6" id="KW-0576">Peroxisome</keyword>
<dbReference type="STRING" id="5888.A0DDE2"/>
<comment type="subcellular location">
    <subcellularLocation>
        <location evidence="8">Peroxisome membrane</location>
    </subcellularLocation>
</comment>
<keyword evidence="9" id="KW-1133">Transmembrane helix</keyword>
<evidence type="ECO:0000313" key="10">
    <source>
        <dbReference type="EMBL" id="CAK81059.1"/>
    </source>
</evidence>
<name>A0DDE2_PARTE</name>
<keyword evidence="9" id="KW-0812">Transmembrane</keyword>
<protein>
    <recommendedName>
        <fullName evidence="7">Peroxin-13</fullName>
    </recommendedName>
</protein>
<dbReference type="AlphaFoldDB" id="A0DDE2"/>
<keyword evidence="4" id="KW-0811">Translocation</keyword>
<dbReference type="HOGENOM" id="CLU_985032_0_0_1"/>
<dbReference type="GeneID" id="5034241"/>
<evidence type="ECO:0000313" key="11">
    <source>
        <dbReference type="Proteomes" id="UP000000600"/>
    </source>
</evidence>